<feature type="signal peptide" evidence="1">
    <location>
        <begin position="1"/>
        <end position="20"/>
    </location>
</feature>
<sequence length="193" mass="19962">MRRAALLLGLAALWVCPALAADTVPVRLDAARAAHAKGDLARAAIELEAAVAELQSRLGKMLGDFLPPPPTGWQAEPVEIQSLSGSGGGLAVTRAYARDDNTLNVSLIIDSPAVAAAAAQLANSAQPNTRKVKVGGEDAVLRWDSQGRNGEVLLVPGPRILLQIEGDNLGSADVLSEAAKGWNLAGIKKALPQ</sequence>
<dbReference type="EMBL" id="JXSL01000020">
    <property type="protein sequence ID" value="KIL99941.1"/>
    <property type="molecule type" value="Genomic_DNA"/>
</dbReference>
<organism evidence="2 3">
    <name type="scientific">Paramagnetospirillum magnetotacticum MS-1</name>
    <dbReference type="NCBI Taxonomy" id="272627"/>
    <lineage>
        <taxon>Bacteria</taxon>
        <taxon>Pseudomonadati</taxon>
        <taxon>Pseudomonadota</taxon>
        <taxon>Alphaproteobacteria</taxon>
        <taxon>Rhodospirillales</taxon>
        <taxon>Magnetospirillaceae</taxon>
        <taxon>Paramagnetospirillum</taxon>
    </lineage>
</organism>
<keyword evidence="1" id="KW-0732">Signal</keyword>
<evidence type="ECO:0000256" key="1">
    <source>
        <dbReference type="SAM" id="SignalP"/>
    </source>
</evidence>
<name>A0A0C2V4D7_PARME</name>
<dbReference type="OrthoDB" id="7352250at2"/>
<dbReference type="AlphaFoldDB" id="A0A0C2V4D7"/>
<dbReference type="Proteomes" id="UP000031971">
    <property type="component" value="Unassembled WGS sequence"/>
</dbReference>
<dbReference type="STRING" id="272627.CCC_02730"/>
<reference evidence="2 3" key="1">
    <citation type="submission" date="2015-01" db="EMBL/GenBank/DDBJ databases">
        <title>Genome Sequence of Magnetospirillum magnetotacticum Strain MS-1.</title>
        <authorList>
            <person name="Marinov G.K."/>
            <person name="Smalley M.D."/>
            <person name="DeSalvo G."/>
        </authorList>
    </citation>
    <scope>NUCLEOTIDE SEQUENCE [LARGE SCALE GENOMIC DNA]</scope>
    <source>
        <strain evidence="2 3">MS-1</strain>
    </source>
</reference>
<keyword evidence="3" id="KW-1185">Reference proteome</keyword>
<accession>A0A0C2V4D7</accession>
<feature type="chain" id="PRO_5002168997" evidence="1">
    <location>
        <begin position="21"/>
        <end position="193"/>
    </location>
</feature>
<evidence type="ECO:0000313" key="2">
    <source>
        <dbReference type="EMBL" id="KIL99941.1"/>
    </source>
</evidence>
<evidence type="ECO:0000313" key="3">
    <source>
        <dbReference type="Proteomes" id="UP000031971"/>
    </source>
</evidence>
<proteinExistence type="predicted"/>
<gene>
    <name evidence="2" type="ORF">CCC_02730</name>
</gene>
<comment type="caution">
    <text evidence="2">The sequence shown here is derived from an EMBL/GenBank/DDBJ whole genome shotgun (WGS) entry which is preliminary data.</text>
</comment>
<protein>
    <submittedName>
        <fullName evidence="2">Uncharacterized protein</fullName>
    </submittedName>
</protein>